<dbReference type="AlphaFoldDB" id="A0A7R6PNW2"/>
<organism evidence="3 4">
    <name type="scientific">Thermotomaculum hydrothermale</name>
    <dbReference type="NCBI Taxonomy" id="981385"/>
    <lineage>
        <taxon>Bacteria</taxon>
        <taxon>Pseudomonadati</taxon>
        <taxon>Acidobacteriota</taxon>
        <taxon>Holophagae</taxon>
        <taxon>Thermotomaculales</taxon>
        <taxon>Thermotomaculaceae</taxon>
        <taxon>Thermotomaculum</taxon>
    </lineage>
</organism>
<keyword evidence="1" id="KW-1133">Transmembrane helix</keyword>
<gene>
    <name evidence="3" type="ORF">TTHT_1625</name>
</gene>
<feature type="transmembrane region" description="Helical" evidence="1">
    <location>
        <begin position="63"/>
        <end position="82"/>
    </location>
</feature>
<dbReference type="RefSeq" id="WP_201327411.1">
    <property type="nucleotide sequence ID" value="NZ_AP017470.1"/>
</dbReference>
<protein>
    <recommendedName>
        <fullName evidence="2">DUF1648 domain-containing protein</fullName>
    </recommendedName>
</protein>
<dbReference type="Pfam" id="PF07853">
    <property type="entry name" value="DUF1648"/>
    <property type="match status" value="1"/>
</dbReference>
<sequence>MANLPIKEIPLSKRGNFFLYASLVFSFLILIFGVYAYFHLPEKVAVHFGLNGQPDRFGNKTELLGISILFFVISFLFSLFVYKRYYLFEKFPYLINIPAFYIYAQKLNEDRQSVWIAQYFEFLAILMFLVNLMLFIILYFIYLGALNSKLPYAFNFFLFPYIIFLLSFTFGYLFNMYKKIKKEAESI</sequence>
<dbReference type="InterPro" id="IPR012867">
    <property type="entry name" value="DUF1648"/>
</dbReference>
<name>A0A7R6PNW2_9BACT</name>
<accession>A0A7R6PNW2</accession>
<evidence type="ECO:0000313" key="3">
    <source>
        <dbReference type="EMBL" id="BBB33113.1"/>
    </source>
</evidence>
<evidence type="ECO:0000256" key="1">
    <source>
        <dbReference type="SAM" id="Phobius"/>
    </source>
</evidence>
<keyword evidence="1" id="KW-0472">Membrane</keyword>
<feature type="domain" description="DUF1648" evidence="2">
    <location>
        <begin position="26"/>
        <end position="70"/>
    </location>
</feature>
<feature type="transmembrane region" description="Helical" evidence="1">
    <location>
        <begin position="154"/>
        <end position="174"/>
    </location>
</feature>
<evidence type="ECO:0000313" key="4">
    <source>
        <dbReference type="Proteomes" id="UP000595564"/>
    </source>
</evidence>
<feature type="transmembrane region" description="Helical" evidence="1">
    <location>
        <begin position="119"/>
        <end position="142"/>
    </location>
</feature>
<dbReference type="Proteomes" id="UP000595564">
    <property type="component" value="Chromosome"/>
</dbReference>
<dbReference type="KEGG" id="thyd:TTHT_1625"/>
<dbReference type="EMBL" id="AP017470">
    <property type="protein sequence ID" value="BBB33113.1"/>
    <property type="molecule type" value="Genomic_DNA"/>
</dbReference>
<feature type="transmembrane region" description="Helical" evidence="1">
    <location>
        <begin position="17"/>
        <end position="38"/>
    </location>
</feature>
<reference evidence="3 4" key="1">
    <citation type="journal article" date="2012" name="Extremophiles">
        <title>Thermotomaculum hydrothermale gen. nov., sp. nov., a novel heterotrophic thermophile within the phylum Acidobacteria from a deep-sea hydrothermal vent chimney in the Southern Okinawa Trough.</title>
        <authorList>
            <person name="Izumi H."/>
            <person name="Nunoura T."/>
            <person name="Miyazaki M."/>
            <person name="Mino S."/>
            <person name="Toki T."/>
            <person name="Takai K."/>
            <person name="Sako Y."/>
            <person name="Sawabe T."/>
            <person name="Nakagawa S."/>
        </authorList>
    </citation>
    <scope>NUCLEOTIDE SEQUENCE [LARGE SCALE GENOMIC DNA]</scope>
    <source>
        <strain evidence="3 4">AC55</strain>
    </source>
</reference>
<evidence type="ECO:0000259" key="2">
    <source>
        <dbReference type="Pfam" id="PF07853"/>
    </source>
</evidence>
<keyword evidence="1" id="KW-0812">Transmembrane</keyword>
<keyword evidence="4" id="KW-1185">Reference proteome</keyword>
<proteinExistence type="predicted"/>